<evidence type="ECO:0000313" key="3">
    <source>
        <dbReference type="EMBL" id="MFC3293272.1"/>
    </source>
</evidence>
<proteinExistence type="predicted"/>
<evidence type="ECO:0000256" key="2">
    <source>
        <dbReference type="SAM" id="Phobius"/>
    </source>
</evidence>
<keyword evidence="4" id="KW-1185">Reference proteome</keyword>
<dbReference type="RefSeq" id="WP_189459533.1">
    <property type="nucleotide sequence ID" value="NZ_BMXD01000001.1"/>
</dbReference>
<feature type="transmembrane region" description="Helical" evidence="2">
    <location>
        <begin position="12"/>
        <end position="35"/>
    </location>
</feature>
<keyword evidence="2" id="KW-0472">Membrane</keyword>
<evidence type="ECO:0000256" key="1">
    <source>
        <dbReference type="SAM" id="MobiDB-lite"/>
    </source>
</evidence>
<comment type="caution">
    <text evidence="3">The sequence shown here is derived from an EMBL/GenBank/DDBJ whole genome shotgun (WGS) entry which is preliminary data.</text>
</comment>
<dbReference type="Proteomes" id="UP001595640">
    <property type="component" value="Unassembled WGS sequence"/>
</dbReference>
<evidence type="ECO:0000313" key="4">
    <source>
        <dbReference type="Proteomes" id="UP001595640"/>
    </source>
</evidence>
<reference evidence="4" key="1">
    <citation type="journal article" date="2019" name="Int. J. Syst. Evol. Microbiol.">
        <title>The Global Catalogue of Microorganisms (GCM) 10K type strain sequencing project: providing services to taxonomists for standard genome sequencing and annotation.</title>
        <authorList>
            <consortium name="The Broad Institute Genomics Platform"/>
            <consortium name="The Broad Institute Genome Sequencing Center for Infectious Disease"/>
            <person name="Wu L."/>
            <person name="Ma J."/>
        </authorList>
    </citation>
    <scope>NUCLEOTIDE SEQUENCE [LARGE SCALE GENOMIC DNA]</scope>
    <source>
        <strain evidence="4">KCTC 12847</strain>
    </source>
</reference>
<dbReference type="EMBL" id="JBHRUH010000031">
    <property type="protein sequence ID" value="MFC3293272.1"/>
    <property type="molecule type" value="Genomic_DNA"/>
</dbReference>
<keyword evidence="2" id="KW-1133">Transmembrane helix</keyword>
<feature type="region of interest" description="Disordered" evidence="1">
    <location>
        <begin position="91"/>
        <end position="113"/>
    </location>
</feature>
<accession>A0ABV7M4T7</accession>
<organism evidence="3 4">
    <name type="scientific">Modicisalibacter luteus</name>
    <dbReference type="NCBI Taxonomy" id="453962"/>
    <lineage>
        <taxon>Bacteria</taxon>
        <taxon>Pseudomonadati</taxon>
        <taxon>Pseudomonadota</taxon>
        <taxon>Gammaproteobacteria</taxon>
        <taxon>Oceanospirillales</taxon>
        <taxon>Halomonadaceae</taxon>
        <taxon>Modicisalibacter</taxon>
    </lineage>
</organism>
<name>A0ABV7M4T7_9GAMM</name>
<protein>
    <submittedName>
        <fullName evidence="3">Uncharacterized protein</fullName>
    </submittedName>
</protein>
<sequence>MLNWISQHSQALGVVTSFGTLIIWLVYAQLLYFGFRRQRRPRIVINRGRKRDVDALCIISNMSAEAIFVEYIIVELETSRGTVTMDVTDFNQKANQGDDPDSEAGQELGKVSDYTREGPLTSGDFMHIGTFSDLVHRLAREAGIEMQGYRPKSDLCLQSLTIRMIGIYGPEDRPIGAERRFELKHEEGEEKYTLVPSAWKTQRLTSLRQRRRLRKDMEAMNETNYVASSSIQREG</sequence>
<gene>
    <name evidence="3" type="ORF">ACFOEI_14540</name>
</gene>
<keyword evidence="2" id="KW-0812">Transmembrane</keyword>